<dbReference type="InterPro" id="IPR000836">
    <property type="entry name" value="PRTase_dom"/>
</dbReference>
<dbReference type="GO" id="GO:0005737">
    <property type="term" value="C:cytoplasm"/>
    <property type="evidence" value="ECO:0007669"/>
    <property type="project" value="UniProtKB-SubCell"/>
</dbReference>
<dbReference type="PANTHER" id="PTHR43864:SF1">
    <property type="entry name" value="XANTHINE PHOSPHORIBOSYLTRANSFERASE"/>
    <property type="match status" value="1"/>
</dbReference>
<dbReference type="GO" id="GO:0006166">
    <property type="term" value="P:purine ribonucleoside salvage"/>
    <property type="evidence" value="ECO:0007669"/>
    <property type="project" value="UniProtKB-KW"/>
</dbReference>
<protein>
    <recommendedName>
        <fullName evidence="5 6">Xanthine phosphoribosyltransferase</fullName>
        <shortName evidence="5">XPRTase</shortName>
        <ecNumber evidence="5 6">2.4.2.22</ecNumber>
    </recommendedName>
</protein>
<comment type="pathway">
    <text evidence="5">Purine metabolism; XMP biosynthesis via salvage pathway; XMP from xanthine: step 1/1.</text>
</comment>
<keyword evidence="1 5" id="KW-0963">Cytoplasm</keyword>
<comment type="function">
    <text evidence="5">Converts the preformed base xanthine, a product of nucleic acid breakdown, to xanthosine 5'-monophosphate (XMP), so it can be reused for RNA or DNA synthesis.</text>
</comment>
<dbReference type="GO" id="GO:0000310">
    <property type="term" value="F:xanthine phosphoribosyltransferase activity"/>
    <property type="evidence" value="ECO:0007669"/>
    <property type="project" value="UniProtKB-UniRule"/>
</dbReference>
<comment type="caution">
    <text evidence="8">The sequence shown here is derived from an EMBL/GenBank/DDBJ whole genome shotgun (WGS) entry which is preliminary data.</text>
</comment>
<dbReference type="NCBIfam" id="TIGR01744">
    <property type="entry name" value="XPRTase"/>
    <property type="match status" value="1"/>
</dbReference>
<comment type="similarity">
    <text evidence="5">Belongs to the purine/pyrimidine phosphoribosyltransferase family. Xpt subfamily.</text>
</comment>
<dbReference type="OrthoDB" id="9790678at2"/>
<dbReference type="Pfam" id="PF00156">
    <property type="entry name" value="Pribosyltran"/>
    <property type="match status" value="1"/>
</dbReference>
<keyword evidence="9" id="KW-1185">Reference proteome</keyword>
<evidence type="ECO:0000259" key="7">
    <source>
        <dbReference type="Pfam" id="PF00156"/>
    </source>
</evidence>
<feature type="domain" description="Phosphoribosyltransferase" evidence="7">
    <location>
        <begin position="23"/>
        <end position="158"/>
    </location>
</feature>
<dbReference type="HAMAP" id="MF_01184">
    <property type="entry name" value="XPRTase"/>
    <property type="match status" value="1"/>
</dbReference>
<dbReference type="InterPro" id="IPR029057">
    <property type="entry name" value="PRTase-like"/>
</dbReference>
<evidence type="ECO:0000313" key="9">
    <source>
        <dbReference type="Proteomes" id="UP000308891"/>
    </source>
</evidence>
<dbReference type="SUPFAM" id="SSF53271">
    <property type="entry name" value="PRTase-like"/>
    <property type="match status" value="1"/>
</dbReference>
<accession>A0A4T0UQT9</accession>
<keyword evidence="4 5" id="KW-0660">Purine salvage</keyword>
<gene>
    <name evidence="5" type="primary">xpt</name>
    <name evidence="8" type="ORF">E5K04_11625</name>
</gene>
<keyword evidence="3 5" id="KW-0808">Transferase</keyword>
<feature type="binding site" evidence="5">
    <location>
        <position position="157"/>
    </location>
    <ligand>
        <name>xanthine</name>
        <dbReference type="ChEBI" id="CHEBI:17712"/>
    </ligand>
</feature>
<reference evidence="8 9" key="1">
    <citation type="submission" date="2019-04" db="EMBL/GenBank/DDBJ databases">
        <title>Crenobacter sp. nov.</title>
        <authorList>
            <person name="Shi S."/>
        </authorList>
    </citation>
    <scope>NUCLEOTIDE SEQUENCE [LARGE SCALE GENOMIC DNA]</scope>
    <source>
        <strain evidence="8 9">GY 70310</strain>
    </source>
</reference>
<dbReference type="GO" id="GO:0046110">
    <property type="term" value="P:xanthine metabolic process"/>
    <property type="evidence" value="ECO:0007669"/>
    <property type="project" value="UniProtKB-UniRule"/>
</dbReference>
<dbReference type="NCBIfam" id="NF006671">
    <property type="entry name" value="PRK09219.1"/>
    <property type="match status" value="1"/>
</dbReference>
<evidence type="ECO:0000313" key="8">
    <source>
        <dbReference type="EMBL" id="TIC81228.1"/>
    </source>
</evidence>
<dbReference type="AlphaFoldDB" id="A0A4T0UQT9"/>
<feature type="binding site" evidence="5">
    <location>
        <begin position="129"/>
        <end position="133"/>
    </location>
    <ligand>
        <name>5-phospho-alpha-D-ribose 1-diphosphate</name>
        <dbReference type="ChEBI" id="CHEBI:58017"/>
    </ligand>
</feature>
<dbReference type="UniPathway" id="UPA00602">
    <property type="reaction ID" value="UER00658"/>
</dbReference>
<proteinExistence type="inferred from homology"/>
<dbReference type="Proteomes" id="UP000308891">
    <property type="component" value="Unassembled WGS sequence"/>
</dbReference>
<dbReference type="InterPro" id="IPR050118">
    <property type="entry name" value="Pur/Pyrimidine_PRTase"/>
</dbReference>
<organism evidence="8 9">
    <name type="scientific">Crenobacter intestini</name>
    <dbReference type="NCBI Taxonomy" id="2563443"/>
    <lineage>
        <taxon>Bacteria</taxon>
        <taxon>Pseudomonadati</taxon>
        <taxon>Pseudomonadota</taxon>
        <taxon>Betaproteobacteria</taxon>
        <taxon>Neisseriales</taxon>
        <taxon>Neisseriaceae</taxon>
        <taxon>Crenobacter</taxon>
    </lineage>
</organism>
<evidence type="ECO:0000256" key="4">
    <source>
        <dbReference type="ARBA" id="ARBA00022726"/>
    </source>
</evidence>
<evidence type="ECO:0000256" key="1">
    <source>
        <dbReference type="ARBA" id="ARBA00022490"/>
    </source>
</evidence>
<evidence type="ECO:0000256" key="2">
    <source>
        <dbReference type="ARBA" id="ARBA00022676"/>
    </source>
</evidence>
<keyword evidence="2 5" id="KW-0328">Glycosyltransferase</keyword>
<dbReference type="InterPro" id="IPR010079">
    <property type="entry name" value="Xanthine_PRibTrfase"/>
</dbReference>
<sequence>MQLLKDKILTDGRLLDGYVLKVDNFLNHQLDVALLDAMGAEFARRFAGVKVDKILTVEASGIAVAVMAARHFGNVPVVFAKKTESLTLDKDAYESDVYSFTKQKTYRVRVSRRYLSAGEQVLVLDDFLANGHAACGLIDIVRQAGAEVAGVGIVIEKGFQSGRALIEEAGVSRVESLAILKSIAEGKIEFA</sequence>
<dbReference type="RefSeq" id="WP_136554243.1">
    <property type="nucleotide sequence ID" value="NZ_STGJ01000012.1"/>
</dbReference>
<dbReference type="EC" id="2.4.2.22" evidence="5 6"/>
<dbReference type="GO" id="GO:0032265">
    <property type="term" value="P:XMP salvage"/>
    <property type="evidence" value="ECO:0007669"/>
    <property type="project" value="UniProtKB-UniRule"/>
</dbReference>
<feature type="binding site" evidence="5">
    <location>
        <position position="20"/>
    </location>
    <ligand>
        <name>xanthine</name>
        <dbReference type="ChEBI" id="CHEBI:17712"/>
    </ligand>
</feature>
<comment type="subunit">
    <text evidence="5">Homodimer.</text>
</comment>
<dbReference type="EMBL" id="STGJ01000012">
    <property type="protein sequence ID" value="TIC81228.1"/>
    <property type="molecule type" value="Genomic_DNA"/>
</dbReference>
<evidence type="ECO:0000256" key="5">
    <source>
        <dbReference type="HAMAP-Rule" id="MF_01184"/>
    </source>
</evidence>
<dbReference type="PANTHER" id="PTHR43864">
    <property type="entry name" value="HYPOXANTHINE/GUANINE PHOSPHORIBOSYLTRANSFERASE"/>
    <property type="match status" value="1"/>
</dbReference>
<evidence type="ECO:0000256" key="6">
    <source>
        <dbReference type="NCBIfam" id="TIGR01744"/>
    </source>
</evidence>
<feature type="binding site" evidence="5">
    <location>
        <position position="27"/>
    </location>
    <ligand>
        <name>xanthine</name>
        <dbReference type="ChEBI" id="CHEBI:17712"/>
    </ligand>
</feature>
<comment type="catalytic activity">
    <reaction evidence="5">
        <text>XMP + diphosphate = xanthine + 5-phospho-alpha-D-ribose 1-diphosphate</text>
        <dbReference type="Rhea" id="RHEA:10800"/>
        <dbReference type="ChEBI" id="CHEBI:17712"/>
        <dbReference type="ChEBI" id="CHEBI:33019"/>
        <dbReference type="ChEBI" id="CHEBI:57464"/>
        <dbReference type="ChEBI" id="CHEBI:58017"/>
        <dbReference type="EC" id="2.4.2.22"/>
    </reaction>
</comment>
<evidence type="ECO:0000256" key="3">
    <source>
        <dbReference type="ARBA" id="ARBA00022679"/>
    </source>
</evidence>
<dbReference type="CDD" id="cd06223">
    <property type="entry name" value="PRTases_typeI"/>
    <property type="match status" value="1"/>
</dbReference>
<comment type="subcellular location">
    <subcellularLocation>
        <location evidence="5">Cytoplasm</location>
    </subcellularLocation>
</comment>
<dbReference type="Gene3D" id="3.40.50.2020">
    <property type="match status" value="1"/>
</dbReference>
<name>A0A4T0UQT9_9NEIS</name>